<reference evidence="2" key="1">
    <citation type="journal article" date="2020" name="Stud. Mycol.">
        <title>101 Dothideomycetes genomes: a test case for predicting lifestyles and emergence of pathogens.</title>
        <authorList>
            <person name="Haridas S."/>
            <person name="Albert R."/>
            <person name="Binder M."/>
            <person name="Bloem J."/>
            <person name="Labutti K."/>
            <person name="Salamov A."/>
            <person name="Andreopoulos B."/>
            <person name="Baker S."/>
            <person name="Barry K."/>
            <person name="Bills G."/>
            <person name="Bluhm B."/>
            <person name="Cannon C."/>
            <person name="Castanera R."/>
            <person name="Culley D."/>
            <person name="Daum C."/>
            <person name="Ezra D."/>
            <person name="Gonzalez J."/>
            <person name="Henrissat B."/>
            <person name="Kuo A."/>
            <person name="Liang C."/>
            <person name="Lipzen A."/>
            <person name="Lutzoni F."/>
            <person name="Magnuson J."/>
            <person name="Mondo S."/>
            <person name="Nolan M."/>
            <person name="Ohm R."/>
            <person name="Pangilinan J."/>
            <person name="Park H.-J."/>
            <person name="Ramirez L."/>
            <person name="Alfaro M."/>
            <person name="Sun H."/>
            <person name="Tritt A."/>
            <person name="Yoshinaga Y."/>
            <person name="Zwiers L.-H."/>
            <person name="Turgeon B."/>
            <person name="Goodwin S."/>
            <person name="Spatafora J."/>
            <person name="Crous P."/>
            <person name="Grigoriev I."/>
        </authorList>
    </citation>
    <scope>NUCLEOTIDE SEQUENCE</scope>
    <source>
        <strain evidence="2">CBS 690.94</strain>
    </source>
</reference>
<evidence type="ECO:0000313" key="2">
    <source>
        <dbReference type="EMBL" id="KAF2450279.1"/>
    </source>
</evidence>
<feature type="compositionally biased region" description="Low complexity" evidence="1">
    <location>
        <begin position="89"/>
        <end position="98"/>
    </location>
</feature>
<feature type="compositionally biased region" description="Basic residues" evidence="1">
    <location>
        <begin position="66"/>
        <end position="77"/>
    </location>
</feature>
<keyword evidence="3" id="KW-1185">Reference proteome</keyword>
<dbReference type="Proteomes" id="UP000799764">
    <property type="component" value="Unassembled WGS sequence"/>
</dbReference>
<name>A0A9P4PS25_9PLEO</name>
<gene>
    <name evidence="2" type="ORF">P171DRAFT_137316</name>
</gene>
<sequence>MANDDFQHALGHGVDDLGWRIWLDKAINIETKAVKTVSQISSRAFYTCNQTLYSYRFAKLESSKGTHNHPLPKHPTHIPKPYPQPPSLPSFLPLSTYPNRQPPIPSITLSSLLLPSANTPSSPSSYAPPTGNHTHPHRTQPLP</sequence>
<dbReference type="EMBL" id="MU001493">
    <property type="protein sequence ID" value="KAF2450279.1"/>
    <property type="molecule type" value="Genomic_DNA"/>
</dbReference>
<dbReference type="AlphaFoldDB" id="A0A9P4PS25"/>
<proteinExistence type="predicted"/>
<accession>A0A9P4PS25</accession>
<evidence type="ECO:0000313" key="3">
    <source>
        <dbReference type="Proteomes" id="UP000799764"/>
    </source>
</evidence>
<feature type="compositionally biased region" description="Low complexity" evidence="1">
    <location>
        <begin position="106"/>
        <end position="130"/>
    </location>
</feature>
<organism evidence="2 3">
    <name type="scientific">Karstenula rhodostoma CBS 690.94</name>
    <dbReference type="NCBI Taxonomy" id="1392251"/>
    <lineage>
        <taxon>Eukaryota</taxon>
        <taxon>Fungi</taxon>
        <taxon>Dikarya</taxon>
        <taxon>Ascomycota</taxon>
        <taxon>Pezizomycotina</taxon>
        <taxon>Dothideomycetes</taxon>
        <taxon>Pleosporomycetidae</taxon>
        <taxon>Pleosporales</taxon>
        <taxon>Massarineae</taxon>
        <taxon>Didymosphaeriaceae</taxon>
        <taxon>Karstenula</taxon>
    </lineage>
</organism>
<feature type="compositionally biased region" description="Basic residues" evidence="1">
    <location>
        <begin position="134"/>
        <end position="143"/>
    </location>
</feature>
<feature type="region of interest" description="Disordered" evidence="1">
    <location>
        <begin position="64"/>
        <end position="143"/>
    </location>
</feature>
<protein>
    <submittedName>
        <fullName evidence="2">Uncharacterized protein</fullName>
    </submittedName>
</protein>
<comment type="caution">
    <text evidence="2">The sequence shown here is derived from an EMBL/GenBank/DDBJ whole genome shotgun (WGS) entry which is preliminary data.</text>
</comment>
<feature type="compositionally biased region" description="Pro residues" evidence="1">
    <location>
        <begin position="78"/>
        <end position="88"/>
    </location>
</feature>
<evidence type="ECO:0000256" key="1">
    <source>
        <dbReference type="SAM" id="MobiDB-lite"/>
    </source>
</evidence>